<feature type="compositionally biased region" description="Pro residues" evidence="1">
    <location>
        <begin position="105"/>
        <end position="119"/>
    </location>
</feature>
<name>A0A453MS76_AEGTS</name>
<protein>
    <submittedName>
        <fullName evidence="2">Uncharacterized protein</fullName>
    </submittedName>
</protein>
<reference evidence="2" key="3">
    <citation type="journal article" date="2017" name="Nature">
        <title>Genome sequence of the progenitor of the wheat D genome Aegilops tauschii.</title>
        <authorList>
            <person name="Luo M.C."/>
            <person name="Gu Y.Q."/>
            <person name="Puiu D."/>
            <person name="Wang H."/>
            <person name="Twardziok S.O."/>
            <person name="Deal K.R."/>
            <person name="Huo N."/>
            <person name="Zhu T."/>
            <person name="Wang L."/>
            <person name="Wang Y."/>
            <person name="McGuire P.E."/>
            <person name="Liu S."/>
            <person name="Long H."/>
            <person name="Ramasamy R.K."/>
            <person name="Rodriguez J.C."/>
            <person name="Van S.L."/>
            <person name="Yuan L."/>
            <person name="Wang Z."/>
            <person name="Xia Z."/>
            <person name="Xiao L."/>
            <person name="Anderson O.D."/>
            <person name="Ouyang S."/>
            <person name="Liang Y."/>
            <person name="Zimin A.V."/>
            <person name="Pertea G."/>
            <person name="Qi P."/>
            <person name="Bennetzen J.L."/>
            <person name="Dai X."/>
            <person name="Dawson M.W."/>
            <person name="Muller H.G."/>
            <person name="Kugler K."/>
            <person name="Rivarola-Duarte L."/>
            <person name="Spannagl M."/>
            <person name="Mayer K.F.X."/>
            <person name="Lu F.H."/>
            <person name="Bevan M.W."/>
            <person name="Leroy P."/>
            <person name="Li P."/>
            <person name="You F.M."/>
            <person name="Sun Q."/>
            <person name="Liu Z."/>
            <person name="Lyons E."/>
            <person name="Wicker T."/>
            <person name="Salzberg S.L."/>
            <person name="Devos K.M."/>
            <person name="Dvorak J."/>
        </authorList>
    </citation>
    <scope>NUCLEOTIDE SEQUENCE [LARGE SCALE GENOMIC DNA]</scope>
    <source>
        <strain evidence="2">cv. AL8/78</strain>
    </source>
</reference>
<proteinExistence type="predicted"/>
<evidence type="ECO:0000313" key="3">
    <source>
        <dbReference type="Proteomes" id="UP000015105"/>
    </source>
</evidence>
<reference evidence="2" key="4">
    <citation type="submission" date="2019-03" db="UniProtKB">
        <authorList>
            <consortium name="EnsemblPlants"/>
        </authorList>
    </citation>
    <scope>IDENTIFICATION</scope>
</reference>
<feature type="compositionally biased region" description="Basic residues" evidence="1">
    <location>
        <begin position="120"/>
        <end position="133"/>
    </location>
</feature>
<reference evidence="3" key="2">
    <citation type="journal article" date="2017" name="Nat. Plants">
        <title>The Aegilops tauschii genome reveals multiple impacts of transposons.</title>
        <authorList>
            <person name="Zhao G."/>
            <person name="Zou C."/>
            <person name="Li K."/>
            <person name="Wang K."/>
            <person name="Li T."/>
            <person name="Gao L."/>
            <person name="Zhang X."/>
            <person name="Wang H."/>
            <person name="Yang Z."/>
            <person name="Liu X."/>
            <person name="Jiang W."/>
            <person name="Mao L."/>
            <person name="Kong X."/>
            <person name="Jiao Y."/>
            <person name="Jia J."/>
        </authorList>
    </citation>
    <scope>NUCLEOTIDE SEQUENCE [LARGE SCALE GENOMIC DNA]</scope>
    <source>
        <strain evidence="3">cv. AL8/78</strain>
    </source>
</reference>
<sequence>MYLVYYYQHIIKSCLIPTTPLLLLTKAHIFVLLRFSPMHIHRTLPSPLCLFRRISPTLQESKQAKHCVRGRHARAHHRRRRHGRGHGAGHGLLLPPAARLGRHLAPPPPPLPRRAPPGPRTRRARPLRRGRPR</sequence>
<feature type="compositionally biased region" description="Basic residues" evidence="1">
    <location>
        <begin position="64"/>
        <end position="87"/>
    </location>
</feature>
<dbReference type="Proteomes" id="UP000015105">
    <property type="component" value="Chromosome 6D"/>
</dbReference>
<accession>A0A453MS76</accession>
<dbReference type="EnsemblPlants" id="AET6Gv20054800.5">
    <property type="protein sequence ID" value="AET6Gv20054800.5"/>
    <property type="gene ID" value="AET6Gv20054800"/>
</dbReference>
<reference evidence="3" key="1">
    <citation type="journal article" date="2014" name="Science">
        <title>Ancient hybridizations among the ancestral genomes of bread wheat.</title>
        <authorList>
            <consortium name="International Wheat Genome Sequencing Consortium,"/>
            <person name="Marcussen T."/>
            <person name="Sandve S.R."/>
            <person name="Heier L."/>
            <person name="Spannagl M."/>
            <person name="Pfeifer M."/>
            <person name="Jakobsen K.S."/>
            <person name="Wulff B.B."/>
            <person name="Steuernagel B."/>
            <person name="Mayer K.F."/>
            <person name="Olsen O.A."/>
        </authorList>
    </citation>
    <scope>NUCLEOTIDE SEQUENCE [LARGE SCALE GENOMIC DNA]</scope>
    <source>
        <strain evidence="3">cv. AL8/78</strain>
    </source>
</reference>
<keyword evidence="3" id="KW-1185">Reference proteome</keyword>
<reference evidence="2" key="5">
    <citation type="journal article" date="2021" name="G3 (Bethesda)">
        <title>Aegilops tauschii genome assembly Aet v5.0 features greater sequence contiguity and improved annotation.</title>
        <authorList>
            <person name="Wang L."/>
            <person name="Zhu T."/>
            <person name="Rodriguez J.C."/>
            <person name="Deal K.R."/>
            <person name="Dubcovsky J."/>
            <person name="McGuire P.E."/>
            <person name="Lux T."/>
            <person name="Spannagl M."/>
            <person name="Mayer K.F.X."/>
            <person name="Baldrich P."/>
            <person name="Meyers B.C."/>
            <person name="Huo N."/>
            <person name="Gu Y.Q."/>
            <person name="Zhou H."/>
            <person name="Devos K.M."/>
            <person name="Bennetzen J.L."/>
            <person name="Unver T."/>
            <person name="Budak H."/>
            <person name="Gulick P.J."/>
            <person name="Galiba G."/>
            <person name="Kalapos B."/>
            <person name="Nelson D.R."/>
            <person name="Li P."/>
            <person name="You F.M."/>
            <person name="Luo M.C."/>
            <person name="Dvorak J."/>
        </authorList>
    </citation>
    <scope>NUCLEOTIDE SEQUENCE [LARGE SCALE GENOMIC DNA]</scope>
    <source>
        <strain evidence="2">cv. AL8/78</strain>
    </source>
</reference>
<feature type="region of interest" description="Disordered" evidence="1">
    <location>
        <begin position="62"/>
        <end position="133"/>
    </location>
</feature>
<dbReference type="Gramene" id="AET6Gv20054800.5">
    <property type="protein sequence ID" value="AET6Gv20054800.5"/>
    <property type="gene ID" value="AET6Gv20054800"/>
</dbReference>
<organism evidence="2 3">
    <name type="scientific">Aegilops tauschii subsp. strangulata</name>
    <name type="common">Goatgrass</name>
    <dbReference type="NCBI Taxonomy" id="200361"/>
    <lineage>
        <taxon>Eukaryota</taxon>
        <taxon>Viridiplantae</taxon>
        <taxon>Streptophyta</taxon>
        <taxon>Embryophyta</taxon>
        <taxon>Tracheophyta</taxon>
        <taxon>Spermatophyta</taxon>
        <taxon>Magnoliopsida</taxon>
        <taxon>Liliopsida</taxon>
        <taxon>Poales</taxon>
        <taxon>Poaceae</taxon>
        <taxon>BOP clade</taxon>
        <taxon>Pooideae</taxon>
        <taxon>Triticodae</taxon>
        <taxon>Triticeae</taxon>
        <taxon>Triticinae</taxon>
        <taxon>Aegilops</taxon>
    </lineage>
</organism>
<evidence type="ECO:0000256" key="1">
    <source>
        <dbReference type="SAM" id="MobiDB-lite"/>
    </source>
</evidence>
<dbReference type="AlphaFoldDB" id="A0A453MS76"/>
<evidence type="ECO:0000313" key="2">
    <source>
        <dbReference type="EnsemblPlants" id="AET6Gv20054800.5"/>
    </source>
</evidence>